<gene>
    <name evidence="1" type="ordered locus">Srot_0382</name>
</gene>
<reference evidence="1 2" key="1">
    <citation type="journal article" date="2010" name="Stand. Genomic Sci.">
        <title>Complete genome sequence of Segniliparus rotundus type strain (CDC 1076).</title>
        <authorList>
            <person name="Sikorski J."/>
            <person name="Lapidus A."/>
            <person name="Copeland A."/>
            <person name="Misra M."/>
            <person name="Glavina Del Rio T."/>
            <person name="Nolan M."/>
            <person name="Lucas S."/>
            <person name="Chen F."/>
            <person name="Tice H."/>
            <person name="Cheng J.F."/>
            <person name="Jando M."/>
            <person name="Schneider S."/>
            <person name="Bruce D."/>
            <person name="Goodwin L."/>
            <person name="Pitluck S."/>
            <person name="Liolios K."/>
            <person name="Mikhailova N."/>
            <person name="Pati A."/>
            <person name="Ivanova N."/>
            <person name="Mavromatis K."/>
            <person name="Chen A."/>
            <person name="Palaniappan K."/>
            <person name="Chertkov O."/>
            <person name="Land M."/>
            <person name="Hauser L."/>
            <person name="Chang Y.J."/>
            <person name="Jeffries C.D."/>
            <person name="Brettin T."/>
            <person name="Detter J.C."/>
            <person name="Han C."/>
            <person name="Rohde M."/>
            <person name="Goker M."/>
            <person name="Bristow J."/>
            <person name="Eisen J.A."/>
            <person name="Markowitz V."/>
            <person name="Hugenholtz P."/>
            <person name="Kyrpides N.C."/>
            <person name="Klenk H.P."/>
        </authorList>
    </citation>
    <scope>NUCLEOTIDE SEQUENCE [LARGE SCALE GENOMIC DNA]</scope>
    <source>
        <strain evidence="2">ATCC BAA-972 / CDC 1076 / CIP 108378 / DSM 44985 / JCM 13578</strain>
    </source>
</reference>
<accession>D6ZBB0</accession>
<keyword evidence="2" id="KW-1185">Reference proteome</keyword>
<organism evidence="1 2">
    <name type="scientific">Segniliparus rotundus (strain ATCC BAA-972 / CDC 1076 / CIP 108378 / DSM 44985 / JCM 13578)</name>
    <dbReference type="NCBI Taxonomy" id="640132"/>
    <lineage>
        <taxon>Bacteria</taxon>
        <taxon>Bacillati</taxon>
        <taxon>Actinomycetota</taxon>
        <taxon>Actinomycetes</taxon>
        <taxon>Mycobacteriales</taxon>
        <taxon>Segniliparaceae</taxon>
        <taxon>Segniliparus</taxon>
    </lineage>
</organism>
<dbReference type="EMBL" id="CP001958">
    <property type="protein sequence ID" value="ADG96869.1"/>
    <property type="molecule type" value="Genomic_DNA"/>
</dbReference>
<protein>
    <submittedName>
        <fullName evidence="1">Uncharacterized protein</fullName>
    </submittedName>
</protein>
<dbReference type="OrthoDB" id="9856792at2"/>
<dbReference type="HOGENOM" id="CLU_1873996_0_0_11"/>
<evidence type="ECO:0000313" key="2">
    <source>
        <dbReference type="Proteomes" id="UP000002247"/>
    </source>
</evidence>
<dbReference type="RefSeq" id="WP_013137325.1">
    <property type="nucleotide sequence ID" value="NC_014168.1"/>
</dbReference>
<dbReference type="KEGG" id="srt:Srot_0382"/>
<dbReference type="AlphaFoldDB" id="D6ZBB0"/>
<sequence length="136" mass="15348">MAIVNHHERARKLAGSAELDSWISKCAHYDEVEHWDAADIKISLTQKTVVERQQDPGLSQAHGVGIKIFSPSVVWHVSGVPLPDQVYTVADEYAYVAFVRGVIVFADCKQFEGKQDYLPTMQKMFLETYQKVQALP</sequence>
<name>D6ZBB0_SEGRD</name>
<dbReference type="Proteomes" id="UP000002247">
    <property type="component" value="Chromosome"/>
</dbReference>
<proteinExistence type="predicted"/>
<evidence type="ECO:0000313" key="1">
    <source>
        <dbReference type="EMBL" id="ADG96869.1"/>
    </source>
</evidence>
<dbReference type="STRING" id="640132.Srot_0382"/>